<evidence type="ECO:0000313" key="1">
    <source>
        <dbReference type="EMBL" id="PYY71079.1"/>
    </source>
</evidence>
<sequence length="649" mass="74080">MHAERADRSAALKIEKKELETHTSTIKTAFTKVHAEREKFESKMEKLVRAFNNLEVASPAGKDQAAGEYEVEHKETRAAHVAFEVAVRRLKLCLDNAKPVRQRFIEALNHVREIDPDTTHEDDLRKALIDAATLQMLLNSILCKQGRDLQITSRGESIGKLLSRKKIEMDRGESAANEELMGLQKKELDKLTELSVGTIQLETMLEEIPRLTTSHAHEKTLKMVSNFLDSNSLKLDMLHRYKNLIPNHHSPVADLTELTFLKKIVGNELNYAVKAHIEMRINRGNPSENRISTYENAFKQYESYAHAIRSLKEMGSTQIRVEYQEPFQQCLEEARVIAEKDLAAAIREVEEVMVLPRSSLPLRRNPQETRNFKLHNKGALAKKTEVRQSKVEGESIENRVPQSGEIINTLQESPQVSDYTEIEQRLTAAQKPVLLSATSIIAAGKKLLLERTRFEAMIQREIGQLKDPSLREEKRPAEWNTLLEQLAEKLDSIIAQLDLVESANRETSAAIKAFRTEAQSLRHAGLEHRNAGYKRQAPTAEKVLALWQSAELSIEPLKNRQATNARDFLTEFAIRDKHTNEVLWYAHFHYTNSTDPDLAYTAAHLKRADQRFIGFKAQLKQALEDRQVVRIWRSKVPTEMAGELFFKTA</sequence>
<dbReference type="AlphaFoldDB" id="A0A2W0ERT5"/>
<gene>
    <name evidence="1" type="ORF">CRX42_08000</name>
</gene>
<accession>A0A2W0ERT5</accession>
<protein>
    <submittedName>
        <fullName evidence="1">Uncharacterized protein</fullName>
    </submittedName>
</protein>
<proteinExistence type="predicted"/>
<dbReference type="Proteomes" id="UP000247437">
    <property type="component" value="Unassembled WGS sequence"/>
</dbReference>
<reference evidence="1 2" key="1">
    <citation type="journal article" date="2018" name="Appl. Microbiol. Biotechnol.">
        <title>Characterization of the caprolactam degradation pathway in Pseudomonas jessenii using mass spectrometry-based proteomics.</title>
        <authorList>
            <person name="Otzen M."/>
            <person name="Palacio C."/>
            <person name="Janssen D.B."/>
        </authorList>
    </citation>
    <scope>NUCLEOTIDE SEQUENCE [LARGE SCALE GENOMIC DNA]</scope>
    <source>
        <strain evidence="1 2">GO3</strain>
    </source>
</reference>
<organism evidence="1 2">
    <name type="scientific">Pseudomonas jessenii</name>
    <dbReference type="NCBI Taxonomy" id="77298"/>
    <lineage>
        <taxon>Bacteria</taxon>
        <taxon>Pseudomonadati</taxon>
        <taxon>Pseudomonadota</taxon>
        <taxon>Gammaproteobacteria</taxon>
        <taxon>Pseudomonadales</taxon>
        <taxon>Pseudomonadaceae</taxon>
        <taxon>Pseudomonas</taxon>
    </lineage>
</organism>
<comment type="caution">
    <text evidence="1">The sequence shown here is derived from an EMBL/GenBank/DDBJ whole genome shotgun (WGS) entry which is preliminary data.</text>
</comment>
<dbReference type="EMBL" id="PDLL01000064">
    <property type="protein sequence ID" value="PYY71079.1"/>
    <property type="molecule type" value="Genomic_DNA"/>
</dbReference>
<name>A0A2W0ERT5_PSEJE</name>
<evidence type="ECO:0000313" key="2">
    <source>
        <dbReference type="Proteomes" id="UP000247437"/>
    </source>
</evidence>